<accession>A0A0G4FU05</accession>
<dbReference type="PRINTS" id="PR00344">
    <property type="entry name" value="BCTRLSENSOR"/>
</dbReference>
<feature type="modified residue" description="4-aspartylphosphate" evidence="6">
    <location>
        <position position="646"/>
    </location>
</feature>
<reference evidence="10" key="1">
    <citation type="submission" date="2014-11" db="EMBL/GenBank/DDBJ databases">
        <authorList>
            <person name="Otto D Thomas"/>
            <person name="Naeem Raeece"/>
        </authorList>
    </citation>
    <scope>NUCLEOTIDE SEQUENCE</scope>
</reference>
<evidence type="ECO:0000313" key="10">
    <source>
        <dbReference type="EMBL" id="CEM18395.1"/>
    </source>
</evidence>
<dbReference type="SUPFAM" id="SSF47384">
    <property type="entry name" value="Homodimeric domain of signal transducing histidine kinase"/>
    <property type="match status" value="1"/>
</dbReference>
<evidence type="ECO:0000256" key="3">
    <source>
        <dbReference type="ARBA" id="ARBA00022553"/>
    </source>
</evidence>
<keyword evidence="5" id="KW-0418">Kinase</keyword>
<feature type="domain" description="Histidine kinase" evidence="8">
    <location>
        <begin position="130"/>
        <end position="486"/>
    </location>
</feature>
<dbReference type="PANTHER" id="PTHR43047:SF66">
    <property type="entry name" value="HISKA"/>
    <property type="match status" value="1"/>
</dbReference>
<dbReference type="SUPFAM" id="SSF55874">
    <property type="entry name" value="ATPase domain of HSP90 chaperone/DNA topoisomerase II/histidine kinase"/>
    <property type="match status" value="2"/>
</dbReference>
<feature type="compositionally biased region" description="Basic and acidic residues" evidence="7">
    <location>
        <begin position="739"/>
        <end position="751"/>
    </location>
</feature>
<dbReference type="SUPFAM" id="SSF52172">
    <property type="entry name" value="CheY-like"/>
    <property type="match status" value="1"/>
</dbReference>
<feature type="region of interest" description="Disordered" evidence="7">
    <location>
        <begin position="668"/>
        <end position="763"/>
    </location>
</feature>
<evidence type="ECO:0000259" key="8">
    <source>
        <dbReference type="PROSITE" id="PS50109"/>
    </source>
</evidence>
<dbReference type="InterPro" id="IPR001789">
    <property type="entry name" value="Sig_transdc_resp-reg_receiver"/>
</dbReference>
<feature type="compositionally biased region" description="Polar residues" evidence="7">
    <location>
        <begin position="502"/>
        <end position="514"/>
    </location>
</feature>
<evidence type="ECO:0000256" key="2">
    <source>
        <dbReference type="ARBA" id="ARBA00012438"/>
    </source>
</evidence>
<evidence type="ECO:0000256" key="6">
    <source>
        <dbReference type="PROSITE-ProRule" id="PRU00169"/>
    </source>
</evidence>
<dbReference type="GO" id="GO:0005886">
    <property type="term" value="C:plasma membrane"/>
    <property type="evidence" value="ECO:0007669"/>
    <property type="project" value="TreeGrafter"/>
</dbReference>
<dbReference type="GO" id="GO:0009927">
    <property type="term" value="F:histidine phosphotransfer kinase activity"/>
    <property type="evidence" value="ECO:0007669"/>
    <property type="project" value="TreeGrafter"/>
</dbReference>
<dbReference type="Pfam" id="PF00072">
    <property type="entry name" value="Response_reg"/>
    <property type="match status" value="1"/>
</dbReference>
<dbReference type="AlphaFoldDB" id="A0A0G4FU05"/>
<dbReference type="Gene3D" id="3.30.565.10">
    <property type="entry name" value="Histidine kinase-like ATPase, C-terminal domain"/>
    <property type="match status" value="1"/>
</dbReference>
<dbReference type="PROSITE" id="PS50110">
    <property type="entry name" value="RESPONSE_REGULATORY"/>
    <property type="match status" value="1"/>
</dbReference>
<dbReference type="VEuPathDB" id="CryptoDB:Cvel_18756"/>
<feature type="compositionally biased region" description="Polar residues" evidence="7">
    <location>
        <begin position="678"/>
        <end position="691"/>
    </location>
</feature>
<dbReference type="PROSITE" id="PS50109">
    <property type="entry name" value="HIS_KIN"/>
    <property type="match status" value="1"/>
</dbReference>
<gene>
    <name evidence="10" type="ORF">Cvel_18756</name>
</gene>
<dbReference type="CDD" id="cd00082">
    <property type="entry name" value="HisKA"/>
    <property type="match status" value="1"/>
</dbReference>
<dbReference type="SMART" id="SM00387">
    <property type="entry name" value="HATPase_c"/>
    <property type="match status" value="1"/>
</dbReference>
<dbReference type="InterPro" id="IPR004358">
    <property type="entry name" value="Sig_transdc_His_kin-like_C"/>
</dbReference>
<dbReference type="Gene3D" id="3.40.50.2300">
    <property type="match status" value="1"/>
</dbReference>
<dbReference type="InterPro" id="IPR011006">
    <property type="entry name" value="CheY-like_superfamily"/>
</dbReference>
<feature type="region of interest" description="Disordered" evidence="7">
    <location>
        <begin position="491"/>
        <end position="569"/>
    </location>
</feature>
<sequence>MGDKQIETRSVVTMLMTMLCGGVMMYTTRDAPEGLLLFRHGIFSLWNKLLLIPMHYSPFHFWVLNVIDGLQFIACSPSGLPLSLKLIFPIVAATLAGAQRHLVERTLTAVFTEVQRRQKAEMQKTRFLSYVMHELRNPLSGAALLLVEFRGILSDLAAAALGNAGSLHVCVQKETARLLILTGVLRGQFDKMRGVCDDVLQLEKLDKGGFSFAFASQDVQLWAEDVVEKQRVLVHGQGHTTGRGVEMKSRWEVADPEVEALLRARPFGVADFSRLEQVIDNFVGNARKFTKEGEISVETQIRAPTPLEHQQLDHILSATLQADKEEVDFTETRERGERVESSPGMGTKETEDMMATQRQWRVAMRELSEMEAEAEGMEGGQTTNEASSEQKEQSLTVRSKGLRWVVLRVTVKDTGPGLSAEDKSKLFLPYSQIRAGELQNGGGTGLGLCICSSFVKAHGGGQIGAESEGRGLGSEFYFQILLPLVRSESQPLECPKVPPRTPSVTSRLLRTDTTPARRIRAMDYEPLHEEWESGKGQDQTAEEKEGGPGPSVPKSSARPSFKCGNQKDGQREIQPAFACSGSPSSSPSAYTYTADVLVVDDDHFCLMASEAAVRRMGYSVETAPDGKDAVEMIVKHEKRYRLILMDNNMGDMDGPSATKAIVAHFRQTETEKPKTPAATKNSSGTPGQEGQSDLVGNLRGEGKEAVSWASTKTSRRTLPSIEGPGASRKSHPGTEGQEEASKEKQKEKEEPSGGDGNSVLKIQQPPLILGCTADTSDEVERRFVEAGAAGMMHKPVRIQRMSNWLARVRN</sequence>
<feature type="compositionally biased region" description="Basic and acidic residues" evidence="7">
    <location>
        <begin position="330"/>
        <end position="340"/>
    </location>
</feature>
<feature type="compositionally biased region" description="Polar residues" evidence="7">
    <location>
        <begin position="381"/>
        <end position="394"/>
    </location>
</feature>
<feature type="domain" description="Response regulatory" evidence="9">
    <location>
        <begin position="595"/>
        <end position="809"/>
    </location>
</feature>
<dbReference type="InterPro" id="IPR036097">
    <property type="entry name" value="HisK_dim/P_sf"/>
</dbReference>
<dbReference type="CDD" id="cd17546">
    <property type="entry name" value="REC_hyHK_CKI1_RcsC-like"/>
    <property type="match status" value="1"/>
</dbReference>
<dbReference type="InterPro" id="IPR005467">
    <property type="entry name" value="His_kinase_dom"/>
</dbReference>
<dbReference type="Gene3D" id="1.10.287.130">
    <property type="match status" value="1"/>
</dbReference>
<dbReference type="SMART" id="SM00448">
    <property type="entry name" value="REC"/>
    <property type="match status" value="1"/>
</dbReference>
<keyword evidence="3 6" id="KW-0597">Phosphoprotein</keyword>
<dbReference type="InterPro" id="IPR003594">
    <property type="entry name" value="HATPase_dom"/>
</dbReference>
<evidence type="ECO:0000256" key="7">
    <source>
        <dbReference type="SAM" id="MobiDB-lite"/>
    </source>
</evidence>
<dbReference type="GO" id="GO:0000155">
    <property type="term" value="F:phosphorelay sensor kinase activity"/>
    <property type="evidence" value="ECO:0007669"/>
    <property type="project" value="InterPro"/>
</dbReference>
<feature type="region of interest" description="Disordered" evidence="7">
    <location>
        <begin position="372"/>
        <end position="394"/>
    </location>
</feature>
<dbReference type="InterPro" id="IPR003661">
    <property type="entry name" value="HisK_dim/P_dom"/>
</dbReference>
<evidence type="ECO:0000259" key="9">
    <source>
        <dbReference type="PROSITE" id="PS50110"/>
    </source>
</evidence>
<dbReference type="InterPro" id="IPR036890">
    <property type="entry name" value="HATPase_C_sf"/>
</dbReference>
<evidence type="ECO:0000256" key="5">
    <source>
        <dbReference type="ARBA" id="ARBA00022777"/>
    </source>
</evidence>
<organism evidence="10">
    <name type="scientific">Chromera velia CCMP2878</name>
    <dbReference type="NCBI Taxonomy" id="1169474"/>
    <lineage>
        <taxon>Eukaryota</taxon>
        <taxon>Sar</taxon>
        <taxon>Alveolata</taxon>
        <taxon>Colpodellida</taxon>
        <taxon>Chromeraceae</taxon>
        <taxon>Chromera</taxon>
    </lineage>
</organism>
<dbReference type="EC" id="2.7.13.3" evidence="2"/>
<keyword evidence="4" id="KW-0808">Transferase</keyword>
<evidence type="ECO:0000256" key="1">
    <source>
        <dbReference type="ARBA" id="ARBA00000085"/>
    </source>
</evidence>
<dbReference type="PANTHER" id="PTHR43047">
    <property type="entry name" value="TWO-COMPONENT HISTIDINE PROTEIN KINASE"/>
    <property type="match status" value="1"/>
</dbReference>
<evidence type="ECO:0000256" key="4">
    <source>
        <dbReference type="ARBA" id="ARBA00022679"/>
    </source>
</evidence>
<dbReference type="EMBL" id="CDMZ01000632">
    <property type="protein sequence ID" value="CEM18395.1"/>
    <property type="molecule type" value="Genomic_DNA"/>
</dbReference>
<feature type="compositionally biased region" description="Basic and acidic residues" evidence="7">
    <location>
        <begin position="520"/>
        <end position="546"/>
    </location>
</feature>
<dbReference type="Pfam" id="PF02518">
    <property type="entry name" value="HATPase_c"/>
    <property type="match status" value="1"/>
</dbReference>
<proteinExistence type="predicted"/>
<name>A0A0G4FU05_9ALVE</name>
<feature type="region of interest" description="Disordered" evidence="7">
    <location>
        <begin position="329"/>
        <end position="353"/>
    </location>
</feature>
<protein>
    <recommendedName>
        <fullName evidence="2">histidine kinase</fullName>
        <ecNumber evidence="2">2.7.13.3</ecNumber>
    </recommendedName>
</protein>
<comment type="catalytic activity">
    <reaction evidence="1">
        <text>ATP + protein L-histidine = ADP + protein N-phospho-L-histidine.</text>
        <dbReference type="EC" id="2.7.13.3"/>
    </reaction>
</comment>
<dbReference type="PhylomeDB" id="A0A0G4FU05"/>